<dbReference type="SUPFAM" id="SSF54373">
    <property type="entry name" value="FAD-linked reductases, C-terminal domain"/>
    <property type="match status" value="1"/>
</dbReference>
<protein>
    <recommendedName>
        <fullName evidence="4 11">Glycerol-3-phosphate dehydrogenase</fullName>
        <ecNumber evidence="4 11">1.1.5.3</ecNumber>
    </recommendedName>
</protein>
<name>A0A849C455_9NOCA</name>
<dbReference type="GO" id="GO:0004368">
    <property type="term" value="F:glycerol-3-phosphate dehydrogenase (quinone) activity"/>
    <property type="evidence" value="ECO:0007669"/>
    <property type="project" value="UniProtKB-EC"/>
</dbReference>
<evidence type="ECO:0000256" key="4">
    <source>
        <dbReference type="ARBA" id="ARBA00013029"/>
    </source>
</evidence>
<dbReference type="PANTHER" id="PTHR11985">
    <property type="entry name" value="GLYCEROL-3-PHOSPHATE DEHYDROGENASE"/>
    <property type="match status" value="1"/>
</dbReference>
<proteinExistence type="inferred from homology"/>
<evidence type="ECO:0000256" key="7">
    <source>
        <dbReference type="ARBA" id="ARBA00022798"/>
    </source>
</evidence>
<evidence type="ECO:0000256" key="8">
    <source>
        <dbReference type="ARBA" id="ARBA00022827"/>
    </source>
</evidence>
<dbReference type="Pfam" id="PF01266">
    <property type="entry name" value="DAO"/>
    <property type="match status" value="1"/>
</dbReference>
<comment type="catalytic activity">
    <reaction evidence="10 11">
        <text>a quinone + sn-glycerol 3-phosphate = dihydroxyacetone phosphate + a quinol</text>
        <dbReference type="Rhea" id="RHEA:18977"/>
        <dbReference type="ChEBI" id="CHEBI:24646"/>
        <dbReference type="ChEBI" id="CHEBI:57597"/>
        <dbReference type="ChEBI" id="CHEBI:57642"/>
        <dbReference type="ChEBI" id="CHEBI:132124"/>
        <dbReference type="EC" id="1.1.5.3"/>
    </reaction>
</comment>
<dbReference type="EMBL" id="JABELX010000005">
    <property type="protein sequence ID" value="NNH71125.1"/>
    <property type="molecule type" value="Genomic_DNA"/>
</dbReference>
<dbReference type="InterPro" id="IPR006076">
    <property type="entry name" value="FAD-dep_OxRdtase"/>
</dbReference>
<accession>A0A849C455</accession>
<keyword evidence="9 11" id="KW-0560">Oxidoreductase</keyword>
<reference evidence="15 16" key="1">
    <citation type="submission" date="2020-05" db="EMBL/GenBank/DDBJ databases">
        <title>MicrobeNet Type strains.</title>
        <authorList>
            <person name="Nicholson A.C."/>
        </authorList>
    </citation>
    <scope>NUCLEOTIDE SEQUENCE [LARGE SCALE GENOMIC DNA]</scope>
    <source>
        <strain evidence="15 16">JCM 3224</strain>
    </source>
</reference>
<dbReference type="Pfam" id="PF16901">
    <property type="entry name" value="DAO_C"/>
    <property type="match status" value="1"/>
</dbReference>
<dbReference type="InterPro" id="IPR038299">
    <property type="entry name" value="DAO_C_sf"/>
</dbReference>
<comment type="cofactor">
    <cofactor evidence="1 11">
        <name>FAD</name>
        <dbReference type="ChEBI" id="CHEBI:57692"/>
    </cofactor>
</comment>
<dbReference type="InterPro" id="IPR031656">
    <property type="entry name" value="DAO_C"/>
</dbReference>
<dbReference type="Gene3D" id="1.10.8.870">
    <property type="entry name" value="Alpha-glycerophosphate oxidase, cap domain"/>
    <property type="match status" value="1"/>
</dbReference>
<feature type="region of interest" description="Disordered" evidence="12">
    <location>
        <begin position="545"/>
        <end position="575"/>
    </location>
</feature>
<keyword evidence="5" id="KW-0963">Cytoplasm</keyword>
<gene>
    <name evidence="15" type="ORF">HLB23_14830</name>
</gene>
<organism evidence="15 16">
    <name type="scientific">Nocardia uniformis</name>
    <dbReference type="NCBI Taxonomy" id="53432"/>
    <lineage>
        <taxon>Bacteria</taxon>
        <taxon>Bacillati</taxon>
        <taxon>Actinomycetota</taxon>
        <taxon>Actinomycetes</taxon>
        <taxon>Mycobacteriales</taxon>
        <taxon>Nocardiaceae</taxon>
        <taxon>Nocardia</taxon>
    </lineage>
</organism>
<evidence type="ECO:0000256" key="10">
    <source>
        <dbReference type="ARBA" id="ARBA00049055"/>
    </source>
</evidence>
<dbReference type="PRINTS" id="PR01001">
    <property type="entry name" value="FADG3PDH"/>
</dbReference>
<evidence type="ECO:0000256" key="6">
    <source>
        <dbReference type="ARBA" id="ARBA00022630"/>
    </source>
</evidence>
<keyword evidence="7" id="KW-0319">Glycerol metabolism</keyword>
<dbReference type="Gene3D" id="3.50.50.60">
    <property type="entry name" value="FAD/NAD(P)-binding domain"/>
    <property type="match status" value="1"/>
</dbReference>
<comment type="similarity">
    <text evidence="3 11">Belongs to the FAD-dependent glycerol-3-phosphate dehydrogenase family.</text>
</comment>
<evidence type="ECO:0000256" key="3">
    <source>
        <dbReference type="ARBA" id="ARBA00007330"/>
    </source>
</evidence>
<dbReference type="PROSITE" id="PS00978">
    <property type="entry name" value="FAD_G3PDH_2"/>
    <property type="match status" value="1"/>
</dbReference>
<dbReference type="GO" id="GO:0006071">
    <property type="term" value="P:glycerol metabolic process"/>
    <property type="evidence" value="ECO:0007669"/>
    <property type="project" value="UniProtKB-KW"/>
</dbReference>
<dbReference type="InterPro" id="IPR000447">
    <property type="entry name" value="G3P_DH_FAD-dep"/>
</dbReference>
<dbReference type="FunFam" id="1.10.8.870:FF:000003">
    <property type="entry name" value="Glycerol-3-phosphate dehydrogenase"/>
    <property type="match status" value="1"/>
</dbReference>
<dbReference type="PROSITE" id="PS00977">
    <property type="entry name" value="FAD_G3PDH_1"/>
    <property type="match status" value="1"/>
</dbReference>
<evidence type="ECO:0000256" key="2">
    <source>
        <dbReference type="ARBA" id="ARBA00004496"/>
    </source>
</evidence>
<evidence type="ECO:0000256" key="1">
    <source>
        <dbReference type="ARBA" id="ARBA00001974"/>
    </source>
</evidence>
<feature type="compositionally biased region" description="Low complexity" evidence="12">
    <location>
        <begin position="551"/>
        <end position="561"/>
    </location>
</feature>
<evidence type="ECO:0000256" key="11">
    <source>
        <dbReference type="RuleBase" id="RU361217"/>
    </source>
</evidence>
<evidence type="ECO:0000259" key="13">
    <source>
        <dbReference type="Pfam" id="PF01266"/>
    </source>
</evidence>
<dbReference type="SUPFAM" id="SSF51905">
    <property type="entry name" value="FAD/NAD(P)-binding domain"/>
    <property type="match status" value="1"/>
</dbReference>
<evidence type="ECO:0000256" key="9">
    <source>
        <dbReference type="ARBA" id="ARBA00023002"/>
    </source>
</evidence>
<dbReference type="AlphaFoldDB" id="A0A849C455"/>
<dbReference type="GO" id="GO:0009331">
    <property type="term" value="C:glycerol-3-phosphate dehydrogenase (FAD) complex"/>
    <property type="evidence" value="ECO:0007669"/>
    <property type="project" value="UniProtKB-UniRule"/>
</dbReference>
<keyword evidence="8" id="KW-0274">FAD</keyword>
<feature type="domain" description="FAD dependent oxidoreductase" evidence="13">
    <location>
        <begin position="24"/>
        <end position="373"/>
    </location>
</feature>
<feature type="domain" description="Alpha-glycerophosphate oxidase C-terminal" evidence="14">
    <location>
        <begin position="401"/>
        <end position="524"/>
    </location>
</feature>
<dbReference type="GO" id="GO:0046168">
    <property type="term" value="P:glycerol-3-phosphate catabolic process"/>
    <property type="evidence" value="ECO:0007669"/>
    <property type="project" value="TreeGrafter"/>
</dbReference>
<keyword evidence="6 11" id="KW-0285">Flavoprotein</keyword>
<evidence type="ECO:0000313" key="16">
    <source>
        <dbReference type="Proteomes" id="UP000586827"/>
    </source>
</evidence>
<dbReference type="RefSeq" id="WP_067524547.1">
    <property type="nucleotide sequence ID" value="NZ_JABELX010000005.1"/>
</dbReference>
<comment type="caution">
    <text evidence="15">The sequence shown here is derived from an EMBL/GenBank/DDBJ whole genome shotgun (WGS) entry which is preliminary data.</text>
</comment>
<dbReference type="Proteomes" id="UP000586827">
    <property type="component" value="Unassembled WGS sequence"/>
</dbReference>
<sequence length="575" mass="62385">MPAPRLGPDYRRTALRRLASDEFDVLVIGGGVVGAGAALDAAARGLSVALVEARDWGAGTSGRSSKLIHGGLRYLEQFDFKLVFEALKERRLLLNRLAPHLVRPVPLLFPLRHRVWERGYAGAGVLLYDLIGRTKQLPAHRHLSRAGVLRAARGLDPQALVGGIQFYEAQVDDARHTMTLARTAAQYGATVLTGARVTELVRAGERVVGAVVRDAETGTEITVAARRVIGATGVWTDETHEIAGVPAPFTVRMSKGVHLLVPRARLDLGSGLIMRTEKSVLFVIPWDRHWIIGTTDTDWALDRVHPAVSRADVDYLLARVNAMLTDPLTAADIEGVYAGLRPLLAGESAETAQLSREHAVAEPAPGLFVIAGGKYTTYRVMAADVVDAAVRGFGRAAPKSLTEHIPLLGALGYHEMWLERGSIADRTRLRPATVEHLLHRYGSLVSELFHLIAERPDLSEPLAGAPDYLRAEAVYAVTHEGALRLADILIRRTRISIDQPDRGLAAAAEVARLVAPHLGWDAEREQAEVVHYTQRVKAERAAQQAADDHAANAARLAAEEPAPTPVYNPLTIENG</sequence>
<dbReference type="Gene3D" id="3.30.9.10">
    <property type="entry name" value="D-Amino Acid Oxidase, subunit A, domain 2"/>
    <property type="match status" value="1"/>
</dbReference>
<dbReference type="InterPro" id="IPR036188">
    <property type="entry name" value="FAD/NAD-bd_sf"/>
</dbReference>
<dbReference type="EC" id="1.1.5.3" evidence="4 11"/>
<comment type="subcellular location">
    <subcellularLocation>
        <location evidence="2">Cytoplasm</location>
    </subcellularLocation>
</comment>
<evidence type="ECO:0000256" key="12">
    <source>
        <dbReference type="SAM" id="MobiDB-lite"/>
    </source>
</evidence>
<keyword evidence="16" id="KW-1185">Reference proteome</keyword>
<dbReference type="PANTHER" id="PTHR11985:SF31">
    <property type="entry name" value="GLYCEROL-3-PHOSPHATE DEHYDROGENASE 2"/>
    <property type="match status" value="1"/>
</dbReference>
<evidence type="ECO:0000256" key="5">
    <source>
        <dbReference type="ARBA" id="ARBA00022490"/>
    </source>
</evidence>
<evidence type="ECO:0000313" key="15">
    <source>
        <dbReference type="EMBL" id="NNH71125.1"/>
    </source>
</evidence>
<evidence type="ECO:0000259" key="14">
    <source>
        <dbReference type="Pfam" id="PF16901"/>
    </source>
</evidence>